<evidence type="ECO:0000313" key="6">
    <source>
        <dbReference type="Proteomes" id="UP000486351"/>
    </source>
</evidence>
<evidence type="ECO:0000313" key="4">
    <source>
        <dbReference type="EMBL" id="KAE9307075.1"/>
    </source>
</evidence>
<protein>
    <submittedName>
        <fullName evidence="3">Uncharacterized protein</fullName>
    </submittedName>
</protein>
<gene>
    <name evidence="3" type="ORF">PF007_g19789</name>
    <name evidence="4" type="ORF">PF008_g21324</name>
    <name evidence="2" type="ORF">PF010_g21186</name>
</gene>
<evidence type="ECO:0000313" key="7">
    <source>
        <dbReference type="Proteomes" id="UP000488956"/>
    </source>
</evidence>
<dbReference type="EMBL" id="QXFY01001900">
    <property type="protein sequence ID" value="KAE9307075.1"/>
    <property type="molecule type" value="Genomic_DNA"/>
</dbReference>
<dbReference type="Proteomes" id="UP000486351">
    <property type="component" value="Unassembled WGS sequence"/>
</dbReference>
<accession>A0A6A3R346</accession>
<dbReference type="EMBL" id="QXFZ01001530">
    <property type="protein sequence ID" value="KAE9088929.1"/>
    <property type="molecule type" value="Genomic_DNA"/>
</dbReference>
<evidence type="ECO:0000313" key="2">
    <source>
        <dbReference type="EMBL" id="KAE9083518.1"/>
    </source>
</evidence>
<feature type="signal peptide" evidence="1">
    <location>
        <begin position="1"/>
        <end position="22"/>
    </location>
</feature>
<feature type="chain" id="PRO_5033872567" evidence="1">
    <location>
        <begin position="23"/>
        <end position="132"/>
    </location>
</feature>
<comment type="caution">
    <text evidence="3">The sequence shown here is derived from an EMBL/GenBank/DDBJ whole genome shotgun (WGS) entry which is preliminary data.</text>
</comment>
<reference evidence="3 5" key="1">
    <citation type="submission" date="2018-08" db="EMBL/GenBank/DDBJ databases">
        <title>Genomic investigation of the strawberry pathogen Phytophthora fragariae indicates pathogenicity is determined by transcriptional variation in three key races.</title>
        <authorList>
            <person name="Adams T.M."/>
            <person name="Armitage A.D."/>
            <person name="Sobczyk M.K."/>
            <person name="Bates H.J."/>
            <person name="Dunwell J.M."/>
            <person name="Nellist C.F."/>
            <person name="Harrison R.J."/>
        </authorList>
    </citation>
    <scope>NUCLEOTIDE SEQUENCE [LARGE SCALE GENOMIC DNA]</scope>
    <source>
        <strain evidence="3 5">NOV-71</strain>
        <strain evidence="4 6">NOV-77</strain>
        <strain evidence="2 7">ONT-3</strain>
    </source>
</reference>
<dbReference type="Proteomes" id="UP000488956">
    <property type="component" value="Unassembled WGS sequence"/>
</dbReference>
<name>A0A6A3R346_9STRA</name>
<evidence type="ECO:0000313" key="3">
    <source>
        <dbReference type="EMBL" id="KAE9088929.1"/>
    </source>
</evidence>
<evidence type="ECO:0000313" key="5">
    <source>
        <dbReference type="Proteomes" id="UP000441208"/>
    </source>
</evidence>
<organism evidence="3 5">
    <name type="scientific">Phytophthora fragariae</name>
    <dbReference type="NCBI Taxonomy" id="53985"/>
    <lineage>
        <taxon>Eukaryota</taxon>
        <taxon>Sar</taxon>
        <taxon>Stramenopiles</taxon>
        <taxon>Oomycota</taxon>
        <taxon>Peronosporomycetes</taxon>
        <taxon>Peronosporales</taxon>
        <taxon>Peronosporaceae</taxon>
        <taxon>Phytophthora</taxon>
    </lineage>
</organism>
<evidence type="ECO:0000256" key="1">
    <source>
        <dbReference type="SAM" id="SignalP"/>
    </source>
</evidence>
<dbReference type="Proteomes" id="UP000441208">
    <property type="component" value="Unassembled WGS sequence"/>
</dbReference>
<sequence>MRELVLECMLYALGLHILHISALDLIGECNSIHTYRCIILQHSFFTTEEIDAVRDAHITTMSQVEIAVVKPASWGRLPRQALLPQLSAHRLDHEFPSRDLRARKFSNEAGIEKAARAELLSPLVGRECPKNL</sequence>
<keyword evidence="1" id="KW-0732">Signal</keyword>
<proteinExistence type="predicted"/>
<dbReference type="EMBL" id="QXFX01001878">
    <property type="protein sequence ID" value="KAE9083518.1"/>
    <property type="molecule type" value="Genomic_DNA"/>
</dbReference>
<dbReference type="AlphaFoldDB" id="A0A6A3R346"/>